<dbReference type="Proteomes" id="UP001058660">
    <property type="component" value="Segment"/>
</dbReference>
<proteinExistence type="predicted"/>
<keyword evidence="2" id="KW-1185">Reference proteome</keyword>
<evidence type="ECO:0000313" key="1">
    <source>
        <dbReference type="EMBL" id="UVK59067.1"/>
    </source>
</evidence>
<reference evidence="1" key="1">
    <citation type="submission" date="2022-07" db="EMBL/GenBank/DDBJ databases">
        <authorList>
            <person name="Torres-Arroyo K.M."/>
            <person name="Cardona-Perez A.V."/>
            <person name="Cruz-Vazquez C.O."/>
            <person name="Davila-Rivera B.E."/>
            <person name="Flores-Rivera E.M."/>
            <person name="Morales-Rodriguez J."/>
            <person name="Ramirez-Renta G.M."/>
            <person name="Ramos-Rodriguez C.M."/>
            <person name="Rodriguez-Rivera J.M."/>
            <person name="Toledo-Marrero N."/>
            <person name="Velazquez-Nunez L.D."/>
            <person name="Velez-Alicea A.S."/>
            <person name="Vazquez E."/>
            <person name="Balish M.F."/>
            <person name="Garlena R.A."/>
            <person name="Russell D.A."/>
            <person name="Jacobs-Sera D."/>
            <person name="Hatfull G.F."/>
        </authorList>
    </citation>
    <scope>NUCLEOTIDE SEQUENCE</scope>
</reference>
<dbReference type="EMBL" id="ON970568">
    <property type="protein sequence ID" value="UVK59067.1"/>
    <property type="molecule type" value="Genomic_DNA"/>
</dbReference>
<organism evidence="1 2">
    <name type="scientific">Microbacterium phage Cen1621</name>
    <dbReference type="NCBI Taxonomy" id="2965191"/>
    <lineage>
        <taxon>Viruses</taxon>
        <taxon>Duplodnaviria</taxon>
        <taxon>Heunggongvirae</taxon>
        <taxon>Uroviricota</taxon>
        <taxon>Caudoviricetes</taxon>
        <taxon>Casidaviridae</taxon>
        <taxon>Cenunavirus</taxon>
        <taxon>Cenunavirus Cen1621</taxon>
    </lineage>
</organism>
<gene>
    <name evidence="1" type="primary">52</name>
    <name evidence="1" type="ORF">SEA_CEN1621_52</name>
</gene>
<sequence>MPSTPLPEPWLDRSRPHALLRVLVNGPHVVVATKGELDIDLVHVVGGRTRTLSVLGEEGLREELDAIADGAREPVRE</sequence>
<name>A0A9E7QAD0_9CAUD</name>
<protein>
    <submittedName>
        <fullName evidence="1">Uncharacterized protein</fullName>
    </submittedName>
</protein>
<evidence type="ECO:0000313" key="2">
    <source>
        <dbReference type="Proteomes" id="UP001058660"/>
    </source>
</evidence>
<accession>A0A9E7QAD0</accession>